<dbReference type="InterPro" id="IPR039707">
    <property type="entry name" value="MPEG1"/>
</dbReference>
<comment type="function">
    <text evidence="17">Pore-forming protein that plays a central role in antigen cross-presentation in dendritic cells by mediating delivery of antigens for cross-presentation. Dendritic cells bridge innate and adaptive immunity by capturing exogenous antigens on MHC class-I molecules and presenting them to naive CD8(+) T-cells. Acts by forming a pore in antigen-containing compartments, promoting the release of antigens into the cytosol, enabling generation of MHCI:peptide complexes and T-cell priming.</text>
</comment>
<evidence type="ECO:0000256" key="12">
    <source>
        <dbReference type="ARBA" id="ARBA00023136"/>
    </source>
</evidence>
<dbReference type="OrthoDB" id="5950457at2759"/>
<dbReference type="Ensembl" id="ENSPMRT00000001505.1">
    <property type="protein sequence ID" value="ENSPMRP00000001417.1"/>
    <property type="gene ID" value="ENSPMRG00000001066.1"/>
</dbReference>
<evidence type="ECO:0000256" key="11">
    <source>
        <dbReference type="ARBA" id="ARBA00023130"/>
    </source>
</evidence>
<dbReference type="Proteomes" id="UP000472272">
    <property type="component" value="Chromosome 1"/>
</dbReference>
<evidence type="ECO:0000256" key="14">
    <source>
        <dbReference type="ARBA" id="ARBA00023180"/>
    </source>
</evidence>
<evidence type="ECO:0000313" key="22">
    <source>
        <dbReference type="Ensembl" id="ENSPMRP00000001417.1"/>
    </source>
</evidence>
<keyword evidence="12 19" id="KW-0472">Membrane</keyword>
<keyword evidence="23" id="KW-1185">Reference proteome</keyword>
<dbReference type="SMART" id="SM00457">
    <property type="entry name" value="MACPF"/>
    <property type="match status" value="1"/>
</dbReference>
<dbReference type="GO" id="GO:0022829">
    <property type="term" value="F:wide pore channel activity"/>
    <property type="evidence" value="ECO:0007669"/>
    <property type="project" value="Ensembl"/>
</dbReference>
<evidence type="ECO:0000256" key="18">
    <source>
        <dbReference type="ARBA" id="ARBA00045689"/>
    </source>
</evidence>
<dbReference type="KEGG" id="pmua:114601056"/>
<comment type="similarity">
    <text evidence="2">Belongs to the MPEG1 family.</text>
</comment>
<dbReference type="GO" id="GO:0002479">
    <property type="term" value="P:antigen processing and presentation of exogenous peptide antigen via MHC class I, TAP-dependent"/>
    <property type="evidence" value="ECO:0007669"/>
    <property type="project" value="Ensembl"/>
</dbReference>
<dbReference type="Pfam" id="PF01823">
    <property type="entry name" value="MACPF"/>
    <property type="match status" value="1"/>
</dbReference>
<keyword evidence="11" id="KW-1064">Adaptive immunity</keyword>
<accession>A0A670HQR7</accession>
<dbReference type="GO" id="GO:0050830">
    <property type="term" value="P:defense response to Gram-positive bacterium"/>
    <property type="evidence" value="ECO:0007669"/>
    <property type="project" value="Ensembl"/>
</dbReference>
<reference evidence="22" key="2">
    <citation type="submission" date="2025-08" db="UniProtKB">
        <authorList>
            <consortium name="Ensembl"/>
        </authorList>
    </citation>
    <scope>IDENTIFICATION</scope>
</reference>
<sequence>MSTWTGIVLSLTLITWVCRAQESPSCHPSVTGFQACKQVLNLPALEVLPGGGWDNLRNLDMARVISLNYSSCSTTEDGAYFIPNGFFAIARKQSSLEMNSEIIESWMDYQCATSVSINAEVSFLSINGKFSTDFRRMKTHQVRDQAVTTRVQVRNLMYTVKFNPGAMLDEGFQRQLVTIASYLENNHTRMADYLAEILVLNYGTHVITGVDAGASLIQEDQVKSSFVKDGRSSRISVTAAAGASFRKMLHFDISTSVATENAFTQQYQDNLTSSRVESIGGVPFYPGITLKTWQESTTNQLVAVDRSGLPLPFFITPGNLPGLPTPTVKRLSRTVASAISRYYTFNTYPGCIDPASPNFNFYANMDDGSCEGTMTNFTFGGVYQECAQLEGPDAAALCQDLEQRNPLTGDFSCPEGYDAIKLRSQLLEEGYSHLECRQDCKLWVFCRQVCSDVFTPSMVQFSSYWCAARNSVPQQSGFLFGGLFSAQSPNPMTNSQSCPSNYYQLKLLDQLVICVSNDARAQRNAIPFGGFFSCQVGNPLTGHHRGTDDDPYSKRCPAGFGQHLALISDGCEVQYCVQAGRFTEGALPQARLPPFTRKPVMSLIATNTVLVMNSHGDQVWIKDTQTQMWKIGSPADLHNMNAAGGSFSGGETAGVTVGATTGLAILIGLSVYGCRRYKKREYKNIGEEERSLTSSNNACDFMGEIEVEQEQERQTV</sequence>
<evidence type="ECO:0000256" key="2">
    <source>
        <dbReference type="ARBA" id="ARBA00007256"/>
    </source>
</evidence>
<evidence type="ECO:0000256" key="8">
    <source>
        <dbReference type="ARBA" id="ARBA00022843"/>
    </source>
</evidence>
<keyword evidence="9" id="KW-0391">Immunity</keyword>
<evidence type="ECO:0000256" key="19">
    <source>
        <dbReference type="SAM" id="Phobius"/>
    </source>
</evidence>
<evidence type="ECO:0000256" key="4">
    <source>
        <dbReference type="ARBA" id="ARBA00022452"/>
    </source>
</evidence>
<keyword evidence="15" id="KW-0968">Cytoplasmic vesicle</keyword>
<dbReference type="GO" id="GO:0061474">
    <property type="term" value="C:phagolysosome membrane"/>
    <property type="evidence" value="ECO:0007669"/>
    <property type="project" value="Ensembl"/>
</dbReference>
<evidence type="ECO:0000313" key="23">
    <source>
        <dbReference type="Proteomes" id="UP000472272"/>
    </source>
</evidence>
<organism evidence="22 23">
    <name type="scientific">Podarcis muralis</name>
    <name type="common">Wall lizard</name>
    <name type="synonym">Lacerta muralis</name>
    <dbReference type="NCBI Taxonomy" id="64176"/>
    <lineage>
        <taxon>Eukaryota</taxon>
        <taxon>Metazoa</taxon>
        <taxon>Chordata</taxon>
        <taxon>Craniata</taxon>
        <taxon>Vertebrata</taxon>
        <taxon>Euteleostomi</taxon>
        <taxon>Lepidosauria</taxon>
        <taxon>Squamata</taxon>
        <taxon>Bifurcata</taxon>
        <taxon>Unidentata</taxon>
        <taxon>Episquamata</taxon>
        <taxon>Laterata</taxon>
        <taxon>Lacertibaenia</taxon>
        <taxon>Lacertidae</taxon>
        <taxon>Podarcis</taxon>
    </lineage>
</organism>
<reference evidence="22" key="3">
    <citation type="submission" date="2025-09" db="UniProtKB">
        <authorList>
            <consortium name="Ensembl"/>
        </authorList>
    </citation>
    <scope>IDENTIFICATION</scope>
</reference>
<evidence type="ECO:0000256" key="13">
    <source>
        <dbReference type="ARBA" id="ARBA00023157"/>
    </source>
</evidence>
<dbReference type="GO" id="GO:0045087">
    <property type="term" value="P:innate immune response"/>
    <property type="evidence" value="ECO:0007669"/>
    <property type="project" value="UniProtKB-KW"/>
</dbReference>
<dbReference type="GO" id="GO:0050829">
    <property type="term" value="P:defense response to Gram-negative bacterium"/>
    <property type="evidence" value="ECO:0007669"/>
    <property type="project" value="Ensembl"/>
</dbReference>
<dbReference type="GO" id="GO:0002250">
    <property type="term" value="P:adaptive immune response"/>
    <property type="evidence" value="ECO:0007669"/>
    <property type="project" value="UniProtKB-KW"/>
</dbReference>
<reference evidence="22 23" key="1">
    <citation type="journal article" date="2019" name="Proc. Natl. Acad. Sci. U.S.A.">
        <title>Regulatory changes in pterin and carotenoid genes underlie balanced color polymorphisms in the wall lizard.</title>
        <authorList>
            <person name="Andrade P."/>
            <person name="Pinho C."/>
            <person name="Perez I de Lanuza G."/>
            <person name="Afonso S."/>
            <person name="Brejcha J."/>
            <person name="Rubin C.J."/>
            <person name="Wallerman O."/>
            <person name="Pereira P."/>
            <person name="Sabatino S.J."/>
            <person name="Bellati A."/>
            <person name="Pellitteri-Rosa D."/>
            <person name="Bosakova Z."/>
            <person name="Bunikis I."/>
            <person name="Carretero M.A."/>
            <person name="Feiner N."/>
            <person name="Marsik P."/>
            <person name="Pauperio F."/>
            <person name="Salvi D."/>
            <person name="Soler L."/>
            <person name="While G.M."/>
            <person name="Uller T."/>
            <person name="Font E."/>
            <person name="Andersson L."/>
            <person name="Carneiro M."/>
        </authorList>
    </citation>
    <scope>NUCLEOTIDE SEQUENCE</scope>
</reference>
<evidence type="ECO:0000256" key="7">
    <source>
        <dbReference type="ARBA" id="ARBA00022729"/>
    </source>
</evidence>
<feature type="chain" id="PRO_5025485476" description="Macrophage-expressed gene 1 protein" evidence="20">
    <location>
        <begin position="21"/>
        <end position="716"/>
    </location>
</feature>
<keyword evidence="14" id="KW-0325">Glycoprotein</keyword>
<keyword evidence="7 20" id="KW-0732">Signal</keyword>
<evidence type="ECO:0000256" key="15">
    <source>
        <dbReference type="ARBA" id="ARBA00023329"/>
    </source>
</evidence>
<evidence type="ECO:0000256" key="3">
    <source>
        <dbReference type="ARBA" id="ARBA00021365"/>
    </source>
</evidence>
<dbReference type="PROSITE" id="PS51412">
    <property type="entry name" value="MACPF_2"/>
    <property type="match status" value="1"/>
</dbReference>
<name>A0A670HQR7_PODMU</name>
<dbReference type="GeneTree" id="ENSGT00390000008048"/>
<evidence type="ECO:0000256" key="5">
    <source>
        <dbReference type="ARBA" id="ARBA00022588"/>
    </source>
</evidence>
<dbReference type="AlphaFoldDB" id="A0A670HQR7"/>
<keyword evidence="10 19" id="KW-1133">Transmembrane helix</keyword>
<comment type="subcellular location">
    <subcellularLocation>
        <location evidence="1">Cytoplasmic vesicle</location>
        <location evidence="1">Phagosome membrane</location>
        <topology evidence="1">Multi-pass membrane protein</topology>
    </subcellularLocation>
</comment>
<evidence type="ECO:0000256" key="1">
    <source>
        <dbReference type="ARBA" id="ARBA00004265"/>
    </source>
</evidence>
<evidence type="ECO:0000259" key="21">
    <source>
        <dbReference type="PROSITE" id="PS51412"/>
    </source>
</evidence>
<keyword evidence="13" id="KW-1015">Disulfide bond</keyword>
<dbReference type="PANTHER" id="PTHR31463">
    <property type="entry name" value="MACROPHAGE-EXPRESSED GENE 1 PROTEIN"/>
    <property type="match status" value="1"/>
</dbReference>
<dbReference type="PANTHER" id="PTHR31463:SF4">
    <property type="entry name" value="MACROPHAGE-EXPRESSED GENE 1 PROTEIN"/>
    <property type="match status" value="1"/>
</dbReference>
<keyword evidence="6 19" id="KW-0812">Transmembrane</keyword>
<dbReference type="CDD" id="cd22579">
    <property type="entry name" value="MPEG1_P2"/>
    <property type="match status" value="1"/>
</dbReference>
<dbReference type="OMA" id="QTHEEGY"/>
<evidence type="ECO:0000256" key="6">
    <source>
        <dbReference type="ARBA" id="ARBA00022692"/>
    </source>
</evidence>
<comment type="function">
    <text evidence="18">Pore-forming protein involved in both innate and adaptive immunity. Plays a central role in antigen cross-presentation in dendritic cells by forming a pore in antigen-containing compartments, thereby promoting delivery of antigens for cross-presentation. Also involved in innate immune response following bacterial infection; shows antibacterial activity against a wide spectrum of Gram-positive, Gram-negative and acid-fast bacteria. Reduces the viability of the intracytosolic pathogen L.monocytogenes by inhibiting acidification of the phagocytic vacuole of host cells which restricts bacterial translocation from the vacuole to the cytosol. Required for the antibacterial activity of reactive oxygen species and nitric oxide.</text>
</comment>
<evidence type="ECO:0000256" key="17">
    <source>
        <dbReference type="ARBA" id="ARBA00045657"/>
    </source>
</evidence>
<dbReference type="GeneID" id="114601056"/>
<gene>
    <name evidence="22" type="primary">MPEG1</name>
</gene>
<dbReference type="RefSeq" id="XP_028593897.1">
    <property type="nucleotide sequence ID" value="XM_028738064.1"/>
</dbReference>
<keyword evidence="8" id="KW-0832">Ubl conjugation</keyword>
<dbReference type="CTD" id="219972"/>
<keyword evidence="4" id="KW-1134">Transmembrane beta strand</keyword>
<protein>
    <recommendedName>
        <fullName evidence="3">Macrophage-expressed gene 1 protein</fullName>
    </recommendedName>
    <alternativeName>
        <fullName evidence="16">Perforin-2</fullName>
    </alternativeName>
</protein>
<evidence type="ECO:0000256" key="20">
    <source>
        <dbReference type="SAM" id="SignalP"/>
    </source>
</evidence>
<evidence type="ECO:0000256" key="9">
    <source>
        <dbReference type="ARBA" id="ARBA00022859"/>
    </source>
</evidence>
<evidence type="ECO:0000256" key="10">
    <source>
        <dbReference type="ARBA" id="ARBA00022989"/>
    </source>
</evidence>
<dbReference type="InterPro" id="IPR020864">
    <property type="entry name" value="MACPF"/>
</dbReference>
<proteinExistence type="inferred from homology"/>
<feature type="transmembrane region" description="Helical" evidence="19">
    <location>
        <begin position="653"/>
        <end position="674"/>
    </location>
</feature>
<feature type="signal peptide" evidence="20">
    <location>
        <begin position="1"/>
        <end position="20"/>
    </location>
</feature>
<feature type="domain" description="MACPF" evidence="21">
    <location>
        <begin position="19"/>
        <end position="346"/>
    </location>
</feature>
<evidence type="ECO:0000256" key="16">
    <source>
        <dbReference type="ARBA" id="ARBA00030728"/>
    </source>
</evidence>
<keyword evidence="5" id="KW-0399">Innate immunity</keyword>